<sequence>MKIKILAIVAFLFVASSIKAQSAADKWPALKEFHGVISQTFHPAETGDLNPIKARSEELYNKAAALLKSDIPAEYRTNAILASAEKLQMKAKALDKLVKAKAPDADITKSLTEVHNIFHDIAGLCSEEKK</sequence>
<dbReference type="OrthoDB" id="666901at2"/>
<proteinExistence type="predicted"/>
<evidence type="ECO:0008006" key="4">
    <source>
        <dbReference type="Google" id="ProtNLM"/>
    </source>
</evidence>
<evidence type="ECO:0000313" key="2">
    <source>
        <dbReference type="EMBL" id="SDJ68195.1"/>
    </source>
</evidence>
<keyword evidence="1" id="KW-0732">Signal</keyword>
<dbReference type="EMBL" id="FNEZ01000002">
    <property type="protein sequence ID" value="SDJ68195.1"/>
    <property type="molecule type" value="Genomic_DNA"/>
</dbReference>
<organism evidence="2 3">
    <name type="scientific">Flavobacterium noncentrifugens</name>
    <dbReference type="NCBI Taxonomy" id="1128970"/>
    <lineage>
        <taxon>Bacteria</taxon>
        <taxon>Pseudomonadati</taxon>
        <taxon>Bacteroidota</taxon>
        <taxon>Flavobacteriia</taxon>
        <taxon>Flavobacteriales</taxon>
        <taxon>Flavobacteriaceae</taxon>
        <taxon>Flavobacterium</taxon>
    </lineage>
</organism>
<gene>
    <name evidence="2" type="ORF">SAMN04487935_1476</name>
</gene>
<dbReference type="AlphaFoldDB" id="A0A1G8VS18"/>
<accession>A0A1G8VS18</accession>
<feature type="chain" id="PRO_5011461239" description="Cytochrome b562" evidence="1">
    <location>
        <begin position="21"/>
        <end position="130"/>
    </location>
</feature>
<dbReference type="Proteomes" id="UP000199580">
    <property type="component" value="Unassembled WGS sequence"/>
</dbReference>
<dbReference type="RefSeq" id="WP_091393279.1">
    <property type="nucleotide sequence ID" value="NZ_BKAI01000003.1"/>
</dbReference>
<reference evidence="2 3" key="1">
    <citation type="submission" date="2016-10" db="EMBL/GenBank/DDBJ databases">
        <authorList>
            <person name="de Groot N.N."/>
        </authorList>
    </citation>
    <scope>NUCLEOTIDE SEQUENCE [LARGE SCALE GENOMIC DNA]</scope>
    <source>
        <strain evidence="2 3">CGMCC 1.10076</strain>
    </source>
</reference>
<dbReference type="STRING" id="1128970.SAMN04487935_1476"/>
<protein>
    <recommendedName>
        <fullName evidence="4">Cytochrome b562</fullName>
    </recommendedName>
</protein>
<name>A0A1G8VS18_9FLAO</name>
<evidence type="ECO:0000256" key="1">
    <source>
        <dbReference type="SAM" id="SignalP"/>
    </source>
</evidence>
<keyword evidence="3" id="KW-1185">Reference proteome</keyword>
<feature type="signal peptide" evidence="1">
    <location>
        <begin position="1"/>
        <end position="20"/>
    </location>
</feature>
<evidence type="ECO:0000313" key="3">
    <source>
        <dbReference type="Proteomes" id="UP000199580"/>
    </source>
</evidence>